<dbReference type="PROSITE" id="PS50238">
    <property type="entry name" value="RHOGAP"/>
    <property type="match status" value="1"/>
</dbReference>
<dbReference type="GO" id="GO:0005096">
    <property type="term" value="F:GTPase activator activity"/>
    <property type="evidence" value="ECO:0007669"/>
    <property type="project" value="UniProtKB-KW"/>
</dbReference>
<comment type="similarity">
    <text evidence="2">Belongs to the acetyltransferase family. GNA1 subfamily.</text>
</comment>
<dbReference type="InterPro" id="IPR000198">
    <property type="entry name" value="RhoGAP_dom"/>
</dbReference>
<dbReference type="InterPro" id="IPR001060">
    <property type="entry name" value="FCH_dom"/>
</dbReference>
<feature type="compositionally biased region" description="Basic and acidic residues" evidence="11">
    <location>
        <begin position="477"/>
        <end position="489"/>
    </location>
</feature>
<feature type="domain" description="N-acetyltransferase" evidence="13">
    <location>
        <begin position="927"/>
        <end position="1075"/>
    </location>
</feature>
<organism evidence="14 15">
    <name type="scientific">Trichosporon asahii var. asahii (strain ATCC 90039 / CBS 2479 / JCM 2466 / KCTC 7840 / NBRC 103889/ NCYC 2677 / UAMH 7654)</name>
    <name type="common">Yeast</name>
    <dbReference type="NCBI Taxonomy" id="1186058"/>
    <lineage>
        <taxon>Eukaryota</taxon>
        <taxon>Fungi</taxon>
        <taxon>Dikarya</taxon>
        <taxon>Basidiomycota</taxon>
        <taxon>Agaricomycotina</taxon>
        <taxon>Tremellomycetes</taxon>
        <taxon>Trichosporonales</taxon>
        <taxon>Trichosporonaceae</taxon>
        <taxon>Trichosporon</taxon>
    </lineage>
</organism>
<feature type="region of interest" description="Disordered" evidence="11">
    <location>
        <begin position="1071"/>
        <end position="1099"/>
    </location>
</feature>
<evidence type="ECO:0000259" key="12">
    <source>
        <dbReference type="PROSITE" id="PS50238"/>
    </source>
</evidence>
<evidence type="ECO:0000256" key="9">
    <source>
        <dbReference type="ARBA" id="ARBA00048964"/>
    </source>
</evidence>
<dbReference type="SUPFAM" id="SSF103657">
    <property type="entry name" value="BAR/IMD domain-like"/>
    <property type="match status" value="1"/>
</dbReference>
<dbReference type="GeneID" id="25988411"/>
<evidence type="ECO:0000256" key="11">
    <source>
        <dbReference type="SAM" id="MobiDB-lite"/>
    </source>
</evidence>
<feature type="region of interest" description="Disordered" evidence="11">
    <location>
        <begin position="339"/>
        <end position="448"/>
    </location>
</feature>
<reference evidence="14 15" key="1">
    <citation type="journal article" date="2012" name="Eukaryot. Cell">
        <title>Draft genome sequence of CBS 2479, the standard type strain of Trichosporon asahii.</title>
        <authorList>
            <person name="Yang R.Y."/>
            <person name="Li H.T."/>
            <person name="Zhu H."/>
            <person name="Zhou G.P."/>
            <person name="Wang M."/>
            <person name="Wang L."/>
        </authorList>
    </citation>
    <scope>NUCLEOTIDE SEQUENCE [LARGE SCALE GENOMIC DNA]</scope>
    <source>
        <strain evidence="15">ATCC 90039 / CBS 2479 / JCM 2466 / KCTC 7840 / NCYC 2677 / UAMH 7654</strain>
    </source>
</reference>
<comment type="catalytic activity">
    <reaction evidence="9">
        <text>D-glucosamine 6-phosphate + acetyl-CoA = N-acetyl-D-glucosamine 6-phosphate + CoA + H(+)</text>
        <dbReference type="Rhea" id="RHEA:10292"/>
        <dbReference type="ChEBI" id="CHEBI:15378"/>
        <dbReference type="ChEBI" id="CHEBI:57287"/>
        <dbReference type="ChEBI" id="CHEBI:57288"/>
        <dbReference type="ChEBI" id="CHEBI:57513"/>
        <dbReference type="ChEBI" id="CHEBI:58725"/>
        <dbReference type="EC" id="2.3.1.4"/>
    </reaction>
</comment>
<dbReference type="Proteomes" id="UP000002748">
    <property type="component" value="Unassembled WGS sequence"/>
</dbReference>
<keyword evidence="5" id="KW-0808">Transferase</keyword>
<dbReference type="Pfam" id="PF00583">
    <property type="entry name" value="Acetyltransf_1"/>
    <property type="match status" value="1"/>
</dbReference>
<dbReference type="OrthoDB" id="79452at2759"/>
<keyword evidence="10" id="KW-0175">Coiled coil</keyword>
<keyword evidence="6" id="KW-0012">Acyltransferase</keyword>
<dbReference type="Gene3D" id="1.20.1270.60">
    <property type="entry name" value="Arfaptin homology (AH) domain/BAR domain"/>
    <property type="match status" value="2"/>
</dbReference>
<dbReference type="SMART" id="SM00324">
    <property type="entry name" value="RhoGAP"/>
    <property type="match status" value="1"/>
</dbReference>
<evidence type="ECO:0000313" key="15">
    <source>
        <dbReference type="Proteomes" id="UP000002748"/>
    </source>
</evidence>
<feature type="region of interest" description="Disordered" evidence="11">
    <location>
        <begin position="477"/>
        <end position="520"/>
    </location>
</feature>
<dbReference type="InterPro" id="IPR000182">
    <property type="entry name" value="GNAT_dom"/>
</dbReference>
<dbReference type="PANTHER" id="PTHR23176:SF134">
    <property type="entry name" value="RHO-TYPE GTPASE-ACTIVATING PROTEIN"/>
    <property type="match status" value="1"/>
</dbReference>
<name>J5RF13_TRIAS</name>
<feature type="region of interest" description="Disordered" evidence="11">
    <location>
        <begin position="853"/>
        <end position="898"/>
    </location>
</feature>
<comment type="pathway">
    <text evidence="1">Nucleotide-sugar biosynthesis; UDP-N-acetyl-alpha-D-glucosamine biosynthesis; N-acetyl-alpha-D-glucosamine 1-phosphate from alpha-D-glucosamine 6-phosphate (route I): step 1/2.</text>
</comment>
<comment type="caution">
    <text evidence="14">The sequence shown here is derived from an EMBL/GenBank/DDBJ whole genome shotgun (WGS) entry which is preliminary data.</text>
</comment>
<dbReference type="InterPro" id="IPR027267">
    <property type="entry name" value="AH/BAR_dom_sf"/>
</dbReference>
<evidence type="ECO:0000256" key="6">
    <source>
        <dbReference type="ARBA" id="ARBA00023315"/>
    </source>
</evidence>
<evidence type="ECO:0000256" key="3">
    <source>
        <dbReference type="ARBA" id="ARBA00012703"/>
    </source>
</evidence>
<evidence type="ECO:0000256" key="10">
    <source>
        <dbReference type="SAM" id="Coils"/>
    </source>
</evidence>
<feature type="compositionally biased region" description="Acidic residues" evidence="11">
    <location>
        <begin position="853"/>
        <end position="863"/>
    </location>
</feature>
<dbReference type="GO" id="GO:0007165">
    <property type="term" value="P:signal transduction"/>
    <property type="evidence" value="ECO:0007669"/>
    <property type="project" value="InterPro"/>
</dbReference>
<dbReference type="KEGG" id="tasa:A1Q1_04899"/>
<evidence type="ECO:0000256" key="8">
    <source>
        <dbReference type="ARBA" id="ARBA00030832"/>
    </source>
</evidence>
<evidence type="ECO:0000256" key="2">
    <source>
        <dbReference type="ARBA" id="ARBA00006048"/>
    </source>
</evidence>
<feature type="domain" description="Rho-GAP" evidence="12">
    <location>
        <begin position="638"/>
        <end position="835"/>
    </location>
</feature>
<dbReference type="PROSITE" id="PS51186">
    <property type="entry name" value="GNAT"/>
    <property type="match status" value="1"/>
</dbReference>
<dbReference type="InterPro" id="IPR050729">
    <property type="entry name" value="Rho-GAP"/>
</dbReference>
<protein>
    <recommendedName>
        <fullName evidence="3">glucosamine-phosphate N-acetyltransferase</fullName>
        <ecNumber evidence="3">2.3.1.4</ecNumber>
    </recommendedName>
    <alternativeName>
        <fullName evidence="7">Phosphoglucosamine acetylase</fullName>
    </alternativeName>
    <alternativeName>
        <fullName evidence="8">Phosphoglucosamine transacetylase</fullName>
    </alternativeName>
</protein>
<dbReference type="InterPro" id="IPR008936">
    <property type="entry name" value="Rho_GTPase_activation_prot"/>
</dbReference>
<evidence type="ECO:0000256" key="4">
    <source>
        <dbReference type="ARBA" id="ARBA00022468"/>
    </source>
</evidence>
<proteinExistence type="inferred from homology"/>
<dbReference type="GO" id="GO:0005737">
    <property type="term" value="C:cytoplasm"/>
    <property type="evidence" value="ECO:0007669"/>
    <property type="project" value="TreeGrafter"/>
</dbReference>
<feature type="compositionally biased region" description="Low complexity" evidence="11">
    <location>
        <begin position="370"/>
        <end position="399"/>
    </location>
</feature>
<dbReference type="Pfam" id="PF00620">
    <property type="entry name" value="RhoGAP"/>
    <property type="match status" value="1"/>
</dbReference>
<evidence type="ECO:0000256" key="5">
    <source>
        <dbReference type="ARBA" id="ARBA00022679"/>
    </source>
</evidence>
<dbReference type="HOGENOM" id="CLU_008682_1_1_1"/>
<feature type="compositionally biased region" description="Low complexity" evidence="11">
    <location>
        <begin position="430"/>
        <end position="445"/>
    </location>
</feature>
<dbReference type="CDD" id="cd04301">
    <property type="entry name" value="NAT_SF"/>
    <property type="match status" value="1"/>
</dbReference>
<dbReference type="EC" id="2.3.1.4" evidence="3"/>
<accession>J5RF13</accession>
<evidence type="ECO:0000259" key="13">
    <source>
        <dbReference type="PROSITE" id="PS51186"/>
    </source>
</evidence>
<feature type="coiled-coil region" evidence="10">
    <location>
        <begin position="288"/>
        <end position="318"/>
    </location>
</feature>
<dbReference type="SUPFAM" id="SSF55729">
    <property type="entry name" value="Acyl-CoA N-acyltransferases (Nat)"/>
    <property type="match status" value="1"/>
</dbReference>
<dbReference type="EMBL" id="ALBS01000028">
    <property type="protein sequence ID" value="EJT52293.1"/>
    <property type="molecule type" value="Genomic_DNA"/>
</dbReference>
<dbReference type="FunFam" id="3.40.630.30:FF:000105">
    <property type="entry name" value="Glucosamine 6-phosphate N-acetyltransferase"/>
    <property type="match status" value="1"/>
</dbReference>
<gene>
    <name evidence="14" type="ORF">A1Q1_04899</name>
</gene>
<dbReference type="Pfam" id="PF00611">
    <property type="entry name" value="FCH"/>
    <property type="match status" value="1"/>
</dbReference>
<evidence type="ECO:0000256" key="1">
    <source>
        <dbReference type="ARBA" id="ARBA00004832"/>
    </source>
</evidence>
<dbReference type="PANTHER" id="PTHR23176">
    <property type="entry name" value="RHO/RAC/CDC GTPASE-ACTIVATING PROTEIN"/>
    <property type="match status" value="1"/>
</dbReference>
<feature type="compositionally biased region" description="Basic and acidic residues" evidence="11">
    <location>
        <begin position="1090"/>
        <end position="1099"/>
    </location>
</feature>
<evidence type="ECO:0000313" key="14">
    <source>
        <dbReference type="EMBL" id="EJT52293.1"/>
    </source>
</evidence>
<dbReference type="GO" id="GO:0004343">
    <property type="term" value="F:glucosamine 6-phosphate N-acetyltransferase activity"/>
    <property type="evidence" value="ECO:0007669"/>
    <property type="project" value="UniProtKB-EC"/>
</dbReference>
<dbReference type="VEuPathDB" id="FungiDB:A1Q1_04899"/>
<dbReference type="AlphaFoldDB" id="J5RF13"/>
<keyword evidence="4" id="KW-0343">GTPase activation</keyword>
<dbReference type="Gene3D" id="3.40.630.30">
    <property type="match status" value="1"/>
</dbReference>
<dbReference type="RefSeq" id="XP_014183548.1">
    <property type="nucleotide sequence ID" value="XM_014328073.1"/>
</dbReference>
<sequence length="1124" mass="124642">MAYAYEPGLAQPRKGADQDADILKEFKVSRLSPSVVFSLCSHALVARLSTSASLNTIDGGWLASTSPACVWGSNFDPPTASSNLDIGQPQTIPLPPTQAQPYSHAHGKPARLHAKTQLAPLASTSSVAQHILCPIPATHCVRSDCLCLDTRQQERSAYRWLACSPVDDSTAVKRKLAEDEAYISYFNERIKIEQSYVEALNKLHAKQVGADSQVDERFASTTRKAWFEVRDYTEREIASREAFVHALQTTVVAPLTGIRDTQTRIRNRIREGLKEATEQYESYVFNKVPKLEKTYRSKEQTLEEIRKQEAAVAKQQQLLSETNPALPEKQPHPYMSAAASIRDGHSIRAPSISRSRRSSGSLDSDDLNFPSPNSPTSQSSHPPPSYHSTTPSYHTTNPSMHLAPQQQGYHPSALSPATTIPDRKTPIHFSGVQQSGRSRSGSASGLTLRDVDARSKEIMNDIAAHGKKGFRSLMDRMAGDRDGAPEKSGPEVAVSPPESNIPRRGSVRAHPVSAMKSVKARREAEEADKAYRKGVFHTETLRLRREKLQTSAIQSLTDLNEELNMKLRAALAHYVTHAHATAVTLAQATEVVGNAIKHINLEHDGMQFRSRLPPIVKNKPVVYENYHVGPCQSLIFGVSLTDYDFARGEGGDHGRPPLIVEKCIARIDAFGLETEGIYRISGRVATVRDMVQEIERTEAHFQFKPTYDVHSIAGVLKQYLRELPDPLFPLPLAERVKMTADRDSYLDNKFSVIRSRLRRLPPIHQTTLRAIIEHLARVADHAEENKMDARNLALVFNSVLFGPEKTPENGEALIQMQTHRDSVLEDMITHCDLIFGPATTPLSYHSGEYDYGAYEEQEEESEEEAPKERNTGPGTSRTKLVLVTPRDDLSDDSEPPVDKLTPDQSLSLLFDPALIPQSMQSAIPKEYHLRPLASDDFLRAHFSLLSTLSQSPALAPSTYANLFNGLKASGIYYILVLVERATDELVLSGTLLLERKFSHGGGLSGHIEDIIVSERLQGRGLGQILVRGLREMAANLGAYKVILDCQERMVPFYEKCGFAIRGRQMAHYVESQPPPRKESLAATKALGSPKKAEKAEAEVNDRRLDDIDAETEASDVTYHFPVTA</sequence>
<evidence type="ECO:0000256" key="7">
    <source>
        <dbReference type="ARBA" id="ARBA00030011"/>
    </source>
</evidence>
<dbReference type="Gene3D" id="1.10.555.10">
    <property type="entry name" value="Rho GTPase activation protein"/>
    <property type="match status" value="1"/>
</dbReference>
<dbReference type="InterPro" id="IPR016181">
    <property type="entry name" value="Acyl_CoA_acyltransferase"/>
</dbReference>
<dbReference type="SUPFAM" id="SSF48350">
    <property type="entry name" value="GTPase activation domain, GAP"/>
    <property type="match status" value="1"/>
</dbReference>